<accession>A0ABV5U952</accession>
<gene>
    <name evidence="1" type="ORF">ACFFTO_26190</name>
</gene>
<evidence type="ECO:0000313" key="1">
    <source>
        <dbReference type="EMBL" id="MFB9687684.1"/>
    </source>
</evidence>
<sequence>MTTAHEALRLALGEIEPNDTNYPVRYVRVFQAVAMALHRNGGQHPDRLAQLMRDVDSTRRPGPLARAIGWFRR</sequence>
<dbReference type="RefSeq" id="WP_378198453.1">
    <property type="nucleotide sequence ID" value="NZ_JBHMBK010000021.1"/>
</dbReference>
<organism evidence="1 2">
    <name type="scientific">Amycolatopsis plumensis</name>
    <dbReference type="NCBI Taxonomy" id="236508"/>
    <lineage>
        <taxon>Bacteria</taxon>
        <taxon>Bacillati</taxon>
        <taxon>Actinomycetota</taxon>
        <taxon>Actinomycetes</taxon>
        <taxon>Pseudonocardiales</taxon>
        <taxon>Pseudonocardiaceae</taxon>
        <taxon>Amycolatopsis</taxon>
    </lineage>
</organism>
<evidence type="ECO:0000313" key="2">
    <source>
        <dbReference type="Proteomes" id="UP001589535"/>
    </source>
</evidence>
<keyword evidence="2" id="KW-1185">Reference proteome</keyword>
<protein>
    <submittedName>
        <fullName evidence="1">Uncharacterized protein</fullName>
    </submittedName>
</protein>
<dbReference type="EMBL" id="JBHMBK010000021">
    <property type="protein sequence ID" value="MFB9687684.1"/>
    <property type="molecule type" value="Genomic_DNA"/>
</dbReference>
<reference evidence="1 2" key="1">
    <citation type="submission" date="2024-09" db="EMBL/GenBank/DDBJ databases">
        <authorList>
            <person name="Sun Q."/>
            <person name="Mori K."/>
        </authorList>
    </citation>
    <scope>NUCLEOTIDE SEQUENCE [LARGE SCALE GENOMIC DNA]</scope>
    <source>
        <strain evidence="1 2">JCM 13852</strain>
    </source>
</reference>
<comment type="caution">
    <text evidence="1">The sequence shown here is derived from an EMBL/GenBank/DDBJ whole genome shotgun (WGS) entry which is preliminary data.</text>
</comment>
<name>A0ABV5U952_9PSEU</name>
<dbReference type="Proteomes" id="UP001589535">
    <property type="component" value="Unassembled WGS sequence"/>
</dbReference>
<proteinExistence type="predicted"/>